<proteinExistence type="predicted"/>
<keyword evidence="1" id="KW-1133">Transmembrane helix</keyword>
<dbReference type="KEGG" id="xbo:XBJ1_3775"/>
<evidence type="ECO:0000313" key="2">
    <source>
        <dbReference type="EMBL" id="CBJ80884.1"/>
    </source>
</evidence>
<dbReference type="EMBL" id="FN667741">
    <property type="protein sequence ID" value="CBJ80884.1"/>
    <property type="molecule type" value="Genomic_DNA"/>
</dbReference>
<evidence type="ECO:0000313" key="4">
    <source>
        <dbReference type="Proteomes" id="UP000002045"/>
    </source>
</evidence>
<dbReference type="EMBL" id="FN667741">
    <property type="protein sequence ID" value="CBJ82893.1"/>
    <property type="molecule type" value="Genomic_DNA"/>
</dbReference>
<gene>
    <name evidence="2" type="ordered locus">XBJ1_1758</name>
    <name evidence="3" type="ordered locus">XBJ1_3775</name>
</gene>
<evidence type="ECO:0000313" key="3">
    <source>
        <dbReference type="EMBL" id="CBJ82893.1"/>
    </source>
</evidence>
<sequence length="80" mass="9114">MNSKGWLIELTSIPFTIKLPLSSLKTAPNRSQLDFIAMVLKPVAIFLIILFPEVMEEVRRARVEELLEAGKLSVPCKRFE</sequence>
<keyword evidence="1" id="KW-0812">Transmembrane</keyword>
<protein>
    <submittedName>
        <fullName evidence="2">Uncharacterized protein</fullName>
    </submittedName>
</protein>
<feature type="transmembrane region" description="Helical" evidence="1">
    <location>
        <begin position="35"/>
        <end position="52"/>
    </location>
</feature>
<dbReference type="KEGG" id="xbo:XBJ1_1758"/>
<evidence type="ECO:0000256" key="1">
    <source>
        <dbReference type="SAM" id="Phobius"/>
    </source>
</evidence>
<name>D3V2B9_XENBS</name>
<dbReference type="Proteomes" id="UP000002045">
    <property type="component" value="Chromosome"/>
</dbReference>
<dbReference type="HOGENOM" id="CLU_177887_0_0_6"/>
<dbReference type="AlphaFoldDB" id="D3V2B9"/>
<reference evidence="2" key="1">
    <citation type="journal article" date="2011" name="PLoS ONE">
        <title>The entomopathogenic bacterial endosymbionts xenorhabdus and photorhabdus: convergent lifestyles from divergent genomes.</title>
        <authorList>
            <person name="Chaston J.M."/>
            <person name="Suen G."/>
            <person name="Tucker S.L."/>
            <person name="Andersen A.W."/>
            <person name="Bhasin A."/>
            <person name="Bode E."/>
            <person name="Bode H.B."/>
            <person name="Brachmann A.O."/>
            <person name="Cowles C.E."/>
            <person name="Cowles K.N."/>
            <person name="Darby C."/>
            <person name="de Leon L."/>
            <person name="Drace K."/>
            <person name="Du Z."/>
            <person name="Givaudan A."/>
            <person name="Herbert Tran E.E."/>
            <person name="Jewell K.A."/>
            <person name="Knack J.J."/>
            <person name="Krasomil-Osterfeld K.C."/>
            <person name="Kukor R."/>
            <person name="Lanois A."/>
            <person name="Latreille P."/>
            <person name="Leimgruber N.K."/>
            <person name="Lipke C.M."/>
            <person name="Liu R."/>
            <person name="Lu X."/>
            <person name="Martens E.C."/>
            <person name="Marri P.R."/>
            <person name="Medigue C."/>
            <person name="Menard M.L."/>
            <person name="Miller N.M."/>
            <person name="Morales-Soto N."/>
            <person name="Norton S."/>
            <person name="Ogier J.C."/>
            <person name="Orchard S.S."/>
            <person name="Park D."/>
            <person name="Park Y."/>
            <person name="Qurollo B.A."/>
            <person name="Sugar D.R."/>
            <person name="Richards G.R."/>
            <person name="Rouy Z."/>
            <person name="Slominski B."/>
            <person name="Slominski K."/>
            <person name="Snyder H."/>
            <person name="Tjaden B.C."/>
            <person name="van der Hoeven R."/>
            <person name="Welch R.D."/>
            <person name="Wheeler C."/>
            <person name="Xiang B."/>
            <person name="Barbazuk B."/>
            <person name="Gaudriault S."/>
            <person name="Goodner B."/>
            <person name="Slater S.C."/>
            <person name="Forst S."/>
            <person name="Goldman B.S."/>
            <person name="Goodrich-Blair H."/>
        </authorList>
    </citation>
    <scope>NUCLEOTIDE SEQUENCE [LARGE SCALE GENOMIC DNA]</scope>
    <source>
        <strain evidence="2">SS-2004</strain>
    </source>
</reference>
<organism evidence="2 4">
    <name type="scientific">Xenorhabdus bovienii (strain SS-2004)</name>
    <name type="common">Xenorhabdus nematophila subsp. bovienii</name>
    <dbReference type="NCBI Taxonomy" id="406818"/>
    <lineage>
        <taxon>Bacteria</taxon>
        <taxon>Pseudomonadati</taxon>
        <taxon>Pseudomonadota</taxon>
        <taxon>Gammaproteobacteria</taxon>
        <taxon>Enterobacterales</taxon>
        <taxon>Morganellaceae</taxon>
        <taxon>Xenorhabdus</taxon>
    </lineage>
</organism>
<accession>D3V2B9</accession>
<keyword evidence="1" id="KW-0472">Membrane</keyword>